<dbReference type="Proteomes" id="UP000242418">
    <property type="component" value="Unassembled WGS sequence"/>
</dbReference>
<name>A0AB37ZDP5_9PSED</name>
<dbReference type="RefSeq" id="WP_031943269.1">
    <property type="nucleotide sequence ID" value="NZ_FMTL01000011.1"/>
</dbReference>
<evidence type="ECO:0000313" key="1">
    <source>
        <dbReference type="EMBL" id="SCW89692.1"/>
    </source>
</evidence>
<gene>
    <name evidence="1" type="ORF">SAMN05216370_0068</name>
</gene>
<dbReference type="EMBL" id="FMTL01000011">
    <property type="protein sequence ID" value="SCW89692.1"/>
    <property type="molecule type" value="Genomic_DNA"/>
</dbReference>
<dbReference type="AlphaFoldDB" id="A0AB37ZDP5"/>
<accession>A0AB37ZDP5</accession>
<dbReference type="NCBIfam" id="NF041289">
    <property type="entry name" value="KorA"/>
    <property type="match status" value="1"/>
</dbReference>
<proteinExistence type="predicted"/>
<comment type="caution">
    <text evidence="1">The sequence shown here is derived from an EMBL/GenBank/DDBJ whole genome shotgun (WGS) entry which is preliminary data.</text>
</comment>
<reference evidence="1 2" key="1">
    <citation type="submission" date="2016-10" db="EMBL/GenBank/DDBJ databases">
        <authorList>
            <person name="Varghese N."/>
            <person name="Submissions S."/>
        </authorList>
    </citation>
    <scope>NUCLEOTIDE SEQUENCE [LARGE SCALE GENOMIC DNA]</scope>
    <source>
        <strain evidence="1 2">DSM 17833</strain>
    </source>
</reference>
<organism evidence="1 2">
    <name type="scientific">Pseudomonas peli</name>
    <dbReference type="NCBI Taxonomy" id="592361"/>
    <lineage>
        <taxon>Bacteria</taxon>
        <taxon>Pseudomonadati</taxon>
        <taxon>Pseudomonadota</taxon>
        <taxon>Gammaproteobacteria</taxon>
        <taxon>Pseudomonadales</taxon>
        <taxon>Pseudomonadaceae</taxon>
        <taxon>Pseudomonas</taxon>
    </lineage>
</organism>
<sequence>MKKIQQESVDLAFQIGAARNVVVIKRSLKEWYFTFEADDPVTKKPETFALLTQRGQLRLWADPRTLFAFLQERFNVQHGKFLLQEETHDEKGNPSSTG</sequence>
<keyword evidence="2" id="KW-1185">Reference proteome</keyword>
<evidence type="ECO:0000313" key="2">
    <source>
        <dbReference type="Proteomes" id="UP000242418"/>
    </source>
</evidence>
<protein>
    <recommendedName>
        <fullName evidence="3">KorA protein</fullName>
    </recommendedName>
</protein>
<evidence type="ECO:0008006" key="3">
    <source>
        <dbReference type="Google" id="ProtNLM"/>
    </source>
</evidence>